<organism evidence="3 4">
    <name type="scientific">Lophiostoma macrostomum CBS 122681</name>
    <dbReference type="NCBI Taxonomy" id="1314788"/>
    <lineage>
        <taxon>Eukaryota</taxon>
        <taxon>Fungi</taxon>
        <taxon>Dikarya</taxon>
        <taxon>Ascomycota</taxon>
        <taxon>Pezizomycotina</taxon>
        <taxon>Dothideomycetes</taxon>
        <taxon>Pleosporomycetidae</taxon>
        <taxon>Pleosporales</taxon>
        <taxon>Lophiostomataceae</taxon>
        <taxon>Lophiostoma</taxon>
    </lineage>
</organism>
<name>A0A6A6TN82_9PLEO</name>
<evidence type="ECO:0000313" key="4">
    <source>
        <dbReference type="Proteomes" id="UP000799324"/>
    </source>
</evidence>
<sequence length="340" mass="38728">MALPPAPSELERTKDQLQRSQNVIRELQTAIANRDRLLTQHQRDILEKQKLISSTQNTLEMRVQLVADLRAQLARLERALAATQQQLQQVKRELSESLTRRTKDVTWLQEQVYRLSKEKEQCTVQLATNEDTVKKLQKKLKQAESVNRTRLEVIQRQRETIEYFEDRVQYNTQHEQAALVEDTKTILCPRCRLPVHHESTTYTQDERQTTTTMDGPSTENRNGEIFTEIEGVAQFYRSPDESALSAGLGPTNPIESAPSSSQSEQGQDKEVGVAPLRFSVRPRFSPSQNWQRKKPQADGPLAMPGVTNTLEELQEAVNILASMGKQEDNDEGGVSVEPRQ</sequence>
<evidence type="ECO:0000313" key="3">
    <source>
        <dbReference type="EMBL" id="KAF2661525.1"/>
    </source>
</evidence>
<feature type="compositionally biased region" description="Basic and acidic residues" evidence="2">
    <location>
        <begin position="199"/>
        <end position="208"/>
    </location>
</feature>
<protein>
    <submittedName>
        <fullName evidence="3">Uncharacterized protein</fullName>
    </submittedName>
</protein>
<feature type="region of interest" description="Disordered" evidence="2">
    <location>
        <begin position="199"/>
        <end position="223"/>
    </location>
</feature>
<keyword evidence="4" id="KW-1185">Reference proteome</keyword>
<feature type="region of interest" description="Disordered" evidence="2">
    <location>
        <begin position="242"/>
        <end position="304"/>
    </location>
</feature>
<accession>A0A6A6TN82</accession>
<gene>
    <name evidence="3" type="ORF">K491DRAFT_673833</name>
</gene>
<evidence type="ECO:0000256" key="2">
    <source>
        <dbReference type="SAM" id="MobiDB-lite"/>
    </source>
</evidence>
<proteinExistence type="predicted"/>
<dbReference type="EMBL" id="MU004293">
    <property type="protein sequence ID" value="KAF2661525.1"/>
    <property type="molecule type" value="Genomic_DNA"/>
</dbReference>
<dbReference type="Proteomes" id="UP000799324">
    <property type="component" value="Unassembled WGS sequence"/>
</dbReference>
<dbReference type="Gene3D" id="1.10.287.1490">
    <property type="match status" value="1"/>
</dbReference>
<keyword evidence="1" id="KW-0175">Coiled coil</keyword>
<feature type="compositionally biased region" description="Polar residues" evidence="2">
    <location>
        <begin position="253"/>
        <end position="265"/>
    </location>
</feature>
<feature type="coiled-coil region" evidence="1">
    <location>
        <begin position="59"/>
        <end position="100"/>
    </location>
</feature>
<dbReference type="AlphaFoldDB" id="A0A6A6TN82"/>
<evidence type="ECO:0000256" key="1">
    <source>
        <dbReference type="SAM" id="Coils"/>
    </source>
</evidence>
<reference evidence="3" key="1">
    <citation type="journal article" date="2020" name="Stud. Mycol.">
        <title>101 Dothideomycetes genomes: a test case for predicting lifestyles and emergence of pathogens.</title>
        <authorList>
            <person name="Haridas S."/>
            <person name="Albert R."/>
            <person name="Binder M."/>
            <person name="Bloem J."/>
            <person name="Labutti K."/>
            <person name="Salamov A."/>
            <person name="Andreopoulos B."/>
            <person name="Baker S."/>
            <person name="Barry K."/>
            <person name="Bills G."/>
            <person name="Bluhm B."/>
            <person name="Cannon C."/>
            <person name="Castanera R."/>
            <person name="Culley D."/>
            <person name="Daum C."/>
            <person name="Ezra D."/>
            <person name="Gonzalez J."/>
            <person name="Henrissat B."/>
            <person name="Kuo A."/>
            <person name="Liang C."/>
            <person name="Lipzen A."/>
            <person name="Lutzoni F."/>
            <person name="Magnuson J."/>
            <person name="Mondo S."/>
            <person name="Nolan M."/>
            <person name="Ohm R."/>
            <person name="Pangilinan J."/>
            <person name="Park H.-J."/>
            <person name="Ramirez L."/>
            <person name="Alfaro M."/>
            <person name="Sun H."/>
            <person name="Tritt A."/>
            <person name="Yoshinaga Y."/>
            <person name="Zwiers L.-H."/>
            <person name="Turgeon B."/>
            <person name="Goodwin S."/>
            <person name="Spatafora J."/>
            <person name="Crous P."/>
            <person name="Grigoriev I."/>
        </authorList>
    </citation>
    <scope>NUCLEOTIDE SEQUENCE</scope>
    <source>
        <strain evidence="3">CBS 122681</strain>
    </source>
</reference>